<dbReference type="Proteomes" id="UP000494206">
    <property type="component" value="Unassembled WGS sequence"/>
</dbReference>
<dbReference type="Pfam" id="PF25301">
    <property type="entry name" value="CUT_C"/>
    <property type="match status" value="1"/>
</dbReference>
<feature type="domain" description="ZP" evidence="3">
    <location>
        <begin position="1"/>
        <end position="170"/>
    </location>
</feature>
<accession>A0A8S1F103</accession>
<dbReference type="PANTHER" id="PTHR22907:SF34">
    <property type="entry name" value="ZP DOMAIN-CONTAINING PROTEIN"/>
    <property type="match status" value="1"/>
</dbReference>
<evidence type="ECO:0000256" key="2">
    <source>
        <dbReference type="SAM" id="SignalP"/>
    </source>
</evidence>
<comment type="caution">
    <text evidence="4">The sequence shown here is derived from an EMBL/GenBank/DDBJ whole genome shotgun (WGS) entry which is preliminary data.</text>
</comment>
<feature type="chain" id="PRO_5035835374" description="ZP domain-containing protein" evidence="2">
    <location>
        <begin position="21"/>
        <end position="170"/>
    </location>
</feature>
<dbReference type="PANTHER" id="PTHR22907">
    <property type="entry name" value="GH04558P"/>
    <property type="match status" value="1"/>
</dbReference>
<dbReference type="PROSITE" id="PS51034">
    <property type="entry name" value="ZP_2"/>
    <property type="match status" value="1"/>
</dbReference>
<evidence type="ECO:0000313" key="5">
    <source>
        <dbReference type="Proteomes" id="UP000494206"/>
    </source>
</evidence>
<keyword evidence="5" id="KW-1185">Reference proteome</keyword>
<reference evidence="4 5" key="1">
    <citation type="submission" date="2020-04" db="EMBL/GenBank/DDBJ databases">
        <authorList>
            <person name="Laetsch R D."/>
            <person name="Stevens L."/>
            <person name="Kumar S."/>
            <person name="Blaxter L. M."/>
        </authorList>
    </citation>
    <scope>NUCLEOTIDE SEQUENCE [LARGE SCALE GENOMIC DNA]</scope>
</reference>
<protein>
    <recommendedName>
        <fullName evidence="3">ZP domain-containing protein</fullName>
    </recommendedName>
</protein>
<name>A0A8S1F103_9PELO</name>
<sequence>MSFKSISVFVVILGVQSTSTIDLFPASDIIELPVGRFPEPDCEYSVRHRSRDGPRVTGKVDIGDLLYHSWKCQYKSQKNYLFCIIIGSCTISDGSQSGEERKIKIIDDDGCSVFPTILPDVEYIGDLSAGIKVHAFSLDVDTTAVHFTCNVRMVFKENGHCQRPKCPIKK</sequence>
<dbReference type="AlphaFoldDB" id="A0A8S1F103"/>
<dbReference type="EMBL" id="CADEPM010000004">
    <property type="protein sequence ID" value="CAB3404116.1"/>
    <property type="molecule type" value="Genomic_DNA"/>
</dbReference>
<organism evidence="4 5">
    <name type="scientific">Caenorhabditis bovis</name>
    <dbReference type="NCBI Taxonomy" id="2654633"/>
    <lineage>
        <taxon>Eukaryota</taxon>
        <taxon>Metazoa</taxon>
        <taxon>Ecdysozoa</taxon>
        <taxon>Nematoda</taxon>
        <taxon>Chromadorea</taxon>
        <taxon>Rhabditida</taxon>
        <taxon>Rhabditina</taxon>
        <taxon>Rhabditomorpha</taxon>
        <taxon>Rhabditoidea</taxon>
        <taxon>Rhabditidae</taxon>
        <taxon>Peloderinae</taxon>
        <taxon>Caenorhabditis</taxon>
    </lineage>
</organism>
<keyword evidence="1 2" id="KW-0732">Signal</keyword>
<evidence type="ECO:0000313" key="4">
    <source>
        <dbReference type="EMBL" id="CAB3404116.1"/>
    </source>
</evidence>
<gene>
    <name evidence="4" type="ORF">CBOVIS_LOCUS6501</name>
</gene>
<dbReference type="InterPro" id="IPR057475">
    <property type="entry name" value="CUT_C"/>
</dbReference>
<dbReference type="InterPro" id="IPR051962">
    <property type="entry name" value="Cuticlin"/>
</dbReference>
<dbReference type="InterPro" id="IPR001507">
    <property type="entry name" value="ZP_dom"/>
</dbReference>
<feature type="signal peptide" evidence="2">
    <location>
        <begin position="1"/>
        <end position="20"/>
    </location>
</feature>
<evidence type="ECO:0000256" key="1">
    <source>
        <dbReference type="ARBA" id="ARBA00022729"/>
    </source>
</evidence>
<evidence type="ECO:0000259" key="3">
    <source>
        <dbReference type="PROSITE" id="PS51034"/>
    </source>
</evidence>
<proteinExistence type="predicted"/>
<dbReference type="OrthoDB" id="5919011at2759"/>